<dbReference type="InterPro" id="IPR011333">
    <property type="entry name" value="SKP1/BTB/POZ_sf"/>
</dbReference>
<name>A0A146LA81_LYGHE</name>
<dbReference type="CDD" id="cd18186">
    <property type="entry name" value="BTB_POZ_ZBTB_KLHL-like"/>
    <property type="match status" value="1"/>
</dbReference>
<dbReference type="SUPFAM" id="SSF50985">
    <property type="entry name" value="RCC1/BLIP-II"/>
    <property type="match status" value="1"/>
</dbReference>
<reference evidence="4" key="1">
    <citation type="journal article" date="2016" name="Gigascience">
        <title>De novo construction of an expanded transcriptome assembly for the western tarnished plant bug, Lygus hesperus.</title>
        <authorList>
            <person name="Tassone E.E."/>
            <person name="Geib S.M."/>
            <person name="Hall B."/>
            <person name="Fabrick J.A."/>
            <person name="Brent C.S."/>
            <person name="Hull J.J."/>
        </authorList>
    </citation>
    <scope>NUCLEOTIDE SEQUENCE</scope>
</reference>
<evidence type="ECO:0000256" key="1">
    <source>
        <dbReference type="ARBA" id="ARBA00022737"/>
    </source>
</evidence>
<dbReference type="SUPFAM" id="SSF54695">
    <property type="entry name" value="POZ domain"/>
    <property type="match status" value="1"/>
</dbReference>
<dbReference type="InterPro" id="IPR000210">
    <property type="entry name" value="BTB/POZ_dom"/>
</dbReference>
<evidence type="ECO:0000259" key="3">
    <source>
        <dbReference type="PROSITE" id="PS50097"/>
    </source>
</evidence>
<feature type="repeat" description="RCC1" evidence="2">
    <location>
        <begin position="156"/>
        <end position="196"/>
    </location>
</feature>
<dbReference type="PROSITE" id="PS50097">
    <property type="entry name" value="BTB"/>
    <property type="match status" value="1"/>
</dbReference>
<feature type="domain" description="BTB" evidence="3">
    <location>
        <begin position="421"/>
        <end position="488"/>
    </location>
</feature>
<dbReference type="PROSITE" id="PS50012">
    <property type="entry name" value="RCC1_3"/>
    <property type="match status" value="2"/>
</dbReference>
<dbReference type="SMART" id="SM00225">
    <property type="entry name" value="BTB"/>
    <property type="match status" value="1"/>
</dbReference>
<accession>A0A146LA81</accession>
<dbReference type="PANTHER" id="PTHR45622:SF58">
    <property type="entry name" value="REGULATOR OF CHROMOSOME CONDENSATION DOMAIN-CONTAINING PROTEIN"/>
    <property type="match status" value="1"/>
</dbReference>
<dbReference type="Gene3D" id="2.130.10.30">
    <property type="entry name" value="Regulator of chromosome condensation 1/beta-lactamase-inhibitor protein II"/>
    <property type="match status" value="2"/>
</dbReference>
<dbReference type="InterPro" id="IPR051709">
    <property type="entry name" value="Ub-ligase/GTPase-reg"/>
</dbReference>
<keyword evidence="1" id="KW-0677">Repeat</keyword>
<protein>
    <submittedName>
        <fullName evidence="4">RCC1 and BTB domain-containing protein 1</fullName>
    </submittedName>
</protein>
<dbReference type="AlphaFoldDB" id="A0A146LA81"/>
<evidence type="ECO:0000313" key="4">
    <source>
        <dbReference type="EMBL" id="JAQ05191.1"/>
    </source>
</evidence>
<dbReference type="Pfam" id="PF00651">
    <property type="entry name" value="BTB"/>
    <property type="match status" value="1"/>
</dbReference>
<organism evidence="4">
    <name type="scientific">Lygus hesperus</name>
    <name type="common">Western plant bug</name>
    <dbReference type="NCBI Taxonomy" id="30085"/>
    <lineage>
        <taxon>Eukaryota</taxon>
        <taxon>Metazoa</taxon>
        <taxon>Ecdysozoa</taxon>
        <taxon>Arthropoda</taxon>
        <taxon>Hexapoda</taxon>
        <taxon>Insecta</taxon>
        <taxon>Pterygota</taxon>
        <taxon>Neoptera</taxon>
        <taxon>Paraneoptera</taxon>
        <taxon>Hemiptera</taxon>
        <taxon>Heteroptera</taxon>
        <taxon>Panheteroptera</taxon>
        <taxon>Cimicomorpha</taxon>
        <taxon>Miridae</taxon>
        <taxon>Mirini</taxon>
        <taxon>Lygus</taxon>
    </lineage>
</organism>
<gene>
    <name evidence="4" type="primary">Rcbtb1_4</name>
    <name evidence="4" type="ORF">g.78401</name>
</gene>
<sequence length="573" mass="63029">MSGISCVQSDLSHWDLLKPLSNSDQWNVKAFCVFRAHGGTAALLISEQDEVFGVCSELSDVSLLGVSSNDGLLKPEPFHPFKIPALSGKNLQAFSIGVIVGAALDSSGRLYWWGRTSEDQNVIQPPQIAKSKIEPPPSFIEVHCGHSFMAALSTEGKVYVWGRLICSSFECEELIVDSPVVSLSCGAVHVVMLTSDLPEVYTWGSGFDGQRGYLAFTEKDTYKVKKLELNEPCVSLVCGPVSTLMLLESGEVWACGENSEDLGFLGVDSKMKKIRVPTRVSLKQKAITISTAWLSPKPYALYTAVLSDKDVYTWGPHFPPRPLHEGSNFINVFRNNCTPREMGMIYLDCSENTEANLSSSIEVLSISQAPNISPKGPDLLNQSSKRSPLRSSMTCEDVRSVETTSSMLKFSAELFGSSKLSDITFLFEDSSFPGHRLFLCSRSKLFREILDLDVPAAANPVMHCTSHDPIAFKGLLQYLYTGHHVVQELPHLLELHSLALVFSERLLAEDAADKISDLLETDNILRVIAKARAMQSPYLVSKCESYITYLSAAKPGLMAKLFMNSISSNDLTK</sequence>
<dbReference type="PANTHER" id="PTHR45622">
    <property type="entry name" value="UBIQUITIN-PROTEIN LIGASE E3A-RELATED"/>
    <property type="match status" value="1"/>
</dbReference>
<feature type="repeat" description="RCC1" evidence="2">
    <location>
        <begin position="198"/>
        <end position="249"/>
    </location>
</feature>
<evidence type="ECO:0000256" key="2">
    <source>
        <dbReference type="PROSITE-ProRule" id="PRU00235"/>
    </source>
</evidence>
<dbReference type="InterPro" id="IPR000408">
    <property type="entry name" value="Reg_chr_condens"/>
</dbReference>
<dbReference type="InterPro" id="IPR009091">
    <property type="entry name" value="RCC1/BLIP-II"/>
</dbReference>
<dbReference type="Gene3D" id="3.30.710.10">
    <property type="entry name" value="Potassium Channel Kv1.1, Chain A"/>
    <property type="match status" value="1"/>
</dbReference>
<dbReference type="EMBL" id="GDHC01013438">
    <property type="protein sequence ID" value="JAQ05191.1"/>
    <property type="molecule type" value="Transcribed_RNA"/>
</dbReference>
<proteinExistence type="predicted"/>